<gene>
    <name evidence="2" type="ORF">GSI_07607</name>
</gene>
<dbReference type="PANTHER" id="PTHR21838">
    <property type="entry name" value="COILED-COIL DOMAIN-CONTAINING PROTEIN 137"/>
    <property type="match status" value="1"/>
</dbReference>
<evidence type="ECO:0000313" key="2">
    <source>
        <dbReference type="EMBL" id="PIL30420.1"/>
    </source>
</evidence>
<dbReference type="Proteomes" id="UP000230002">
    <property type="component" value="Unassembled WGS sequence"/>
</dbReference>
<evidence type="ECO:0000256" key="1">
    <source>
        <dbReference type="SAM" id="MobiDB-lite"/>
    </source>
</evidence>
<comment type="caution">
    <text evidence="2">The sequence shown here is derived from an EMBL/GenBank/DDBJ whole genome shotgun (WGS) entry which is preliminary data.</text>
</comment>
<keyword evidence="3" id="KW-1185">Reference proteome</keyword>
<protein>
    <submittedName>
        <fullName evidence="2">Uncharacterized protein</fullName>
    </submittedName>
</protein>
<organism evidence="2 3">
    <name type="scientific">Ganoderma sinense ZZ0214-1</name>
    <dbReference type="NCBI Taxonomy" id="1077348"/>
    <lineage>
        <taxon>Eukaryota</taxon>
        <taxon>Fungi</taxon>
        <taxon>Dikarya</taxon>
        <taxon>Basidiomycota</taxon>
        <taxon>Agaricomycotina</taxon>
        <taxon>Agaricomycetes</taxon>
        <taxon>Polyporales</taxon>
        <taxon>Polyporaceae</taxon>
        <taxon>Ganoderma</taxon>
    </lineage>
</organism>
<dbReference type="PANTHER" id="PTHR21838:SF2">
    <property type="entry name" value="COILED-COIL DOMAIN-CONTAINING PROTEIN 137"/>
    <property type="match status" value="1"/>
</dbReference>
<feature type="compositionally biased region" description="Basic and acidic residues" evidence="1">
    <location>
        <begin position="163"/>
        <end position="195"/>
    </location>
</feature>
<sequence>MPHKRAKRSVREKNRSESGANLAPGARRAIEDEGIPKSVARVLNAAKVQQEWAERKRKGADDSQGDGPSRKRLKRDAGGDSGEGEKKNGKGKGKGTVELRIMPGESMAHFNRRVEDSMRPSVREAMLASSARTRQVKREELAKGKAAGAAGASASSKSRGKGGAREKWGSEDEGGRTGARETRKAAEPRDFEKVDTSAPKRLNDVVEAPPELKKLPRKAKKLAAMGGAGKGTGASSLKEGVLSMAQKAMMEEERERVIRLYREMKKGKTVV</sequence>
<feature type="region of interest" description="Disordered" evidence="1">
    <location>
        <begin position="48"/>
        <end position="235"/>
    </location>
</feature>
<dbReference type="AlphaFoldDB" id="A0A2G8S9H9"/>
<feature type="compositionally biased region" description="Basic and acidic residues" evidence="1">
    <location>
        <begin position="112"/>
        <end position="122"/>
    </location>
</feature>
<name>A0A2G8S9H9_9APHY</name>
<proteinExistence type="predicted"/>
<reference evidence="2 3" key="1">
    <citation type="journal article" date="2015" name="Sci. Rep.">
        <title>Chromosome-level genome map provides insights into diverse defense mechanisms in the medicinal fungus Ganoderma sinense.</title>
        <authorList>
            <person name="Zhu Y."/>
            <person name="Xu J."/>
            <person name="Sun C."/>
            <person name="Zhou S."/>
            <person name="Xu H."/>
            <person name="Nelson D.R."/>
            <person name="Qian J."/>
            <person name="Song J."/>
            <person name="Luo H."/>
            <person name="Xiang L."/>
            <person name="Li Y."/>
            <person name="Xu Z."/>
            <person name="Ji A."/>
            <person name="Wang L."/>
            <person name="Lu S."/>
            <person name="Hayward A."/>
            <person name="Sun W."/>
            <person name="Li X."/>
            <person name="Schwartz D.C."/>
            <person name="Wang Y."/>
            <person name="Chen S."/>
        </authorList>
    </citation>
    <scope>NUCLEOTIDE SEQUENCE [LARGE SCALE GENOMIC DNA]</scope>
    <source>
        <strain evidence="2 3">ZZ0214-1</strain>
    </source>
</reference>
<dbReference type="GO" id="GO:0005634">
    <property type="term" value="C:nucleus"/>
    <property type="evidence" value="ECO:0007669"/>
    <property type="project" value="TreeGrafter"/>
</dbReference>
<evidence type="ECO:0000313" key="3">
    <source>
        <dbReference type="Proteomes" id="UP000230002"/>
    </source>
</evidence>
<feature type="region of interest" description="Disordered" evidence="1">
    <location>
        <begin position="1"/>
        <end position="35"/>
    </location>
</feature>
<feature type="compositionally biased region" description="Basic and acidic residues" evidence="1">
    <location>
        <begin position="75"/>
        <end position="88"/>
    </location>
</feature>
<accession>A0A2G8S9H9</accession>
<dbReference type="OrthoDB" id="5876637at2759"/>
<dbReference type="InterPro" id="IPR026680">
    <property type="entry name" value="CCDC137"/>
</dbReference>
<feature type="compositionally biased region" description="Low complexity" evidence="1">
    <location>
        <begin position="144"/>
        <end position="157"/>
    </location>
</feature>
<dbReference type="STRING" id="1077348.A0A2G8S9H9"/>
<dbReference type="EMBL" id="AYKW01000015">
    <property type="protein sequence ID" value="PIL30420.1"/>
    <property type="molecule type" value="Genomic_DNA"/>
</dbReference>